<keyword evidence="2" id="KW-1185">Reference proteome</keyword>
<protein>
    <submittedName>
        <fullName evidence="1">Uncharacterized protein</fullName>
    </submittedName>
</protein>
<gene>
    <name evidence="1" type="ORF">F5148DRAFT_392693</name>
</gene>
<proteinExistence type="predicted"/>
<reference evidence="1" key="1">
    <citation type="submission" date="2021-03" db="EMBL/GenBank/DDBJ databases">
        <title>Evolutionary priming and transition to the ectomycorrhizal habit in an iconic lineage of mushroom-forming fungi: is preadaptation a requirement?</title>
        <authorList>
            <consortium name="DOE Joint Genome Institute"/>
            <person name="Looney B.P."/>
            <person name="Miyauchi S."/>
            <person name="Morin E."/>
            <person name="Drula E."/>
            <person name="Courty P.E."/>
            <person name="Chicoki N."/>
            <person name="Fauchery L."/>
            <person name="Kohler A."/>
            <person name="Kuo A."/>
            <person name="LaButti K."/>
            <person name="Pangilinan J."/>
            <person name="Lipzen A."/>
            <person name="Riley R."/>
            <person name="Andreopoulos W."/>
            <person name="He G."/>
            <person name="Johnson J."/>
            <person name="Barry K.W."/>
            <person name="Grigoriev I.V."/>
            <person name="Nagy L."/>
            <person name="Hibbett D."/>
            <person name="Henrissat B."/>
            <person name="Matheny P.B."/>
            <person name="Labbe J."/>
            <person name="Martin A.F."/>
        </authorList>
    </citation>
    <scope>NUCLEOTIDE SEQUENCE</scope>
    <source>
        <strain evidence="1">BPL698</strain>
    </source>
</reference>
<comment type="caution">
    <text evidence="1">The sequence shown here is derived from an EMBL/GenBank/DDBJ whole genome shotgun (WGS) entry which is preliminary data.</text>
</comment>
<accession>A0ACC0U027</accession>
<dbReference type="EMBL" id="JAGFNK010000251">
    <property type="protein sequence ID" value="KAI9455411.1"/>
    <property type="molecule type" value="Genomic_DNA"/>
</dbReference>
<dbReference type="Proteomes" id="UP001207468">
    <property type="component" value="Unassembled WGS sequence"/>
</dbReference>
<sequence>MFVSAATPQIIYPSSRAIMVAGNIRVAAVAIAAYDYLITLPAEYRLYKSSSRRSMLPLILFVLIRYFSIVAIAISTTNFFDHNFSPETCVRYSYVGPIIKVIQIMISQAILGIRAYQIAMGRTWVGGVLLSTYIIITVVQWFTVLYNRIAVMVDGDCLTANSDPRNIISAWTFYLAAMLFDCLALSISIFYLLKWRADALPKSTASRLVKLMLYDRLGYLVALTAANMMNIFLFRAGNLTTEKTGACLGIAMTWIMSQRILLHPLEARYQQSTVIQLPTTTTLRFGENPNFDSKTDKSLTVDSDSQDNSHNLPRGRDIEVCIANPTITDAKPLAGEPSSRAT</sequence>
<evidence type="ECO:0000313" key="1">
    <source>
        <dbReference type="EMBL" id="KAI9455411.1"/>
    </source>
</evidence>
<evidence type="ECO:0000313" key="2">
    <source>
        <dbReference type="Proteomes" id="UP001207468"/>
    </source>
</evidence>
<organism evidence="1 2">
    <name type="scientific">Russula earlei</name>
    <dbReference type="NCBI Taxonomy" id="71964"/>
    <lineage>
        <taxon>Eukaryota</taxon>
        <taxon>Fungi</taxon>
        <taxon>Dikarya</taxon>
        <taxon>Basidiomycota</taxon>
        <taxon>Agaricomycotina</taxon>
        <taxon>Agaricomycetes</taxon>
        <taxon>Russulales</taxon>
        <taxon>Russulaceae</taxon>
        <taxon>Russula</taxon>
    </lineage>
</organism>
<name>A0ACC0U027_9AGAM</name>